<keyword evidence="2" id="KW-1185">Reference proteome</keyword>
<gene>
    <name evidence="1" type="ORF">H2200_008053</name>
</gene>
<organism evidence="1 2">
    <name type="scientific">Cladophialophora chaetospira</name>
    <dbReference type="NCBI Taxonomy" id="386627"/>
    <lineage>
        <taxon>Eukaryota</taxon>
        <taxon>Fungi</taxon>
        <taxon>Dikarya</taxon>
        <taxon>Ascomycota</taxon>
        <taxon>Pezizomycotina</taxon>
        <taxon>Eurotiomycetes</taxon>
        <taxon>Chaetothyriomycetidae</taxon>
        <taxon>Chaetothyriales</taxon>
        <taxon>Herpotrichiellaceae</taxon>
        <taxon>Cladophialophora</taxon>
    </lineage>
</organism>
<dbReference type="Proteomes" id="UP001172673">
    <property type="component" value="Unassembled WGS sequence"/>
</dbReference>
<dbReference type="SUPFAM" id="SSF52047">
    <property type="entry name" value="RNI-like"/>
    <property type="match status" value="1"/>
</dbReference>
<comment type="caution">
    <text evidence="1">The sequence shown here is derived from an EMBL/GenBank/DDBJ whole genome shotgun (WGS) entry which is preliminary data.</text>
</comment>
<sequence>MTQVLNWVTEHYPRLQSLKLDIEQCHIDCLGSLRQLKSLCWTGYSATSPTRTADVLAKLTNLEELTVIGPPPGLQLLQRHDCQKNIVQSVTHQLFERIKPLKRLTLAQITDSKTDSSVFFTSKTMKALYEIHNQSLKALTISSSTVPDSAFVEYLSAFLLGTVNIQELSLTWPEMQTSVVDCVPNTIRRLEIAVGSGKEAQSIIERLEMMVYRLRDLQHITFQIINPVHKAPFNIREEKSPLLAFGMPIQNLSG</sequence>
<name>A0AA38X705_9EURO</name>
<dbReference type="AlphaFoldDB" id="A0AA38X705"/>
<protein>
    <submittedName>
        <fullName evidence="1">Uncharacterized protein</fullName>
    </submittedName>
</protein>
<dbReference type="EMBL" id="JAPDRK010000011">
    <property type="protein sequence ID" value="KAJ9607974.1"/>
    <property type="molecule type" value="Genomic_DNA"/>
</dbReference>
<accession>A0AA38X705</accession>
<dbReference type="InterPro" id="IPR032675">
    <property type="entry name" value="LRR_dom_sf"/>
</dbReference>
<proteinExistence type="predicted"/>
<reference evidence="1" key="1">
    <citation type="submission" date="2022-10" db="EMBL/GenBank/DDBJ databases">
        <title>Culturing micro-colonial fungi from biological soil crusts in the Mojave desert and describing Neophaeococcomyces mojavensis, and introducing the new genera and species Taxawa tesnikishii.</title>
        <authorList>
            <person name="Kurbessoian T."/>
            <person name="Stajich J.E."/>
        </authorList>
    </citation>
    <scope>NUCLEOTIDE SEQUENCE</scope>
    <source>
        <strain evidence="1">TK_41</strain>
    </source>
</reference>
<evidence type="ECO:0000313" key="1">
    <source>
        <dbReference type="EMBL" id="KAJ9607974.1"/>
    </source>
</evidence>
<evidence type="ECO:0000313" key="2">
    <source>
        <dbReference type="Proteomes" id="UP001172673"/>
    </source>
</evidence>
<dbReference type="Gene3D" id="3.80.10.10">
    <property type="entry name" value="Ribonuclease Inhibitor"/>
    <property type="match status" value="1"/>
</dbReference>